<comment type="similarity">
    <text evidence="1">Belongs to the metallo-dependent hydrolases superfamily. TatD-type hydrolase family.</text>
</comment>
<dbReference type="GO" id="GO:0005829">
    <property type="term" value="C:cytosol"/>
    <property type="evidence" value="ECO:0007669"/>
    <property type="project" value="TreeGrafter"/>
</dbReference>
<feature type="binding site" evidence="4">
    <location>
        <position position="90"/>
    </location>
    <ligand>
        <name>a divalent metal cation</name>
        <dbReference type="ChEBI" id="CHEBI:60240"/>
        <label>1</label>
    </ligand>
</feature>
<evidence type="ECO:0000256" key="3">
    <source>
        <dbReference type="ARBA" id="ARBA00022801"/>
    </source>
</evidence>
<feature type="binding site" evidence="4">
    <location>
        <position position="200"/>
    </location>
    <ligand>
        <name>a divalent metal cation</name>
        <dbReference type="ChEBI" id="CHEBI:60240"/>
        <label>1</label>
    </ligand>
</feature>
<dbReference type="RefSeq" id="WP_039647148.1">
    <property type="nucleotide sequence ID" value="NZ_JXBL01000001.1"/>
</dbReference>
<keyword evidence="2 4" id="KW-0479">Metal-binding</keyword>
<dbReference type="InterPro" id="IPR001130">
    <property type="entry name" value="TatD-like"/>
</dbReference>
<evidence type="ECO:0000256" key="4">
    <source>
        <dbReference type="PIRSR" id="PIRSR005902-1"/>
    </source>
</evidence>
<proteinExistence type="inferred from homology"/>
<protein>
    <submittedName>
        <fullName evidence="5">Hydrolase TatD</fullName>
    </submittedName>
</protein>
<dbReference type="NCBIfam" id="TIGR00010">
    <property type="entry name" value="YchF/TatD family DNA exonuclease"/>
    <property type="match status" value="1"/>
</dbReference>
<feature type="binding site" evidence="4">
    <location>
        <position position="8"/>
    </location>
    <ligand>
        <name>a divalent metal cation</name>
        <dbReference type="ChEBI" id="CHEBI:60240"/>
        <label>1</label>
    </ligand>
</feature>
<dbReference type="Pfam" id="PF01026">
    <property type="entry name" value="TatD_DNase"/>
    <property type="match status" value="1"/>
</dbReference>
<dbReference type="InterPro" id="IPR032466">
    <property type="entry name" value="Metal_Hydrolase"/>
</dbReference>
<dbReference type="EMBL" id="JXBL01000001">
    <property type="protein sequence ID" value="KIE44233.1"/>
    <property type="molecule type" value="Genomic_DNA"/>
</dbReference>
<dbReference type="PIRSF" id="PIRSF005902">
    <property type="entry name" value="DNase_TatD"/>
    <property type="match status" value="1"/>
</dbReference>
<dbReference type="Gene3D" id="3.20.20.140">
    <property type="entry name" value="Metal-dependent hydrolases"/>
    <property type="match status" value="1"/>
</dbReference>
<dbReference type="SUPFAM" id="SSF51556">
    <property type="entry name" value="Metallo-dependent hydrolases"/>
    <property type="match status" value="1"/>
</dbReference>
<dbReference type="PANTHER" id="PTHR46124:SF3">
    <property type="entry name" value="HYDROLASE"/>
    <property type="match status" value="1"/>
</dbReference>
<evidence type="ECO:0000313" key="5">
    <source>
        <dbReference type="EMBL" id="KIE44233.1"/>
    </source>
</evidence>
<dbReference type="InterPro" id="IPR015991">
    <property type="entry name" value="TatD/YcfH-like"/>
</dbReference>
<keyword evidence="3 5" id="KW-0378">Hydrolase</keyword>
<name>A0A0C1TXZ6_9BACT</name>
<dbReference type="FunFam" id="3.20.20.140:FF:000005">
    <property type="entry name" value="TatD family hydrolase"/>
    <property type="match status" value="1"/>
</dbReference>
<dbReference type="AlphaFoldDB" id="A0A0C1TXZ6"/>
<dbReference type="GO" id="GO:0004536">
    <property type="term" value="F:DNA nuclease activity"/>
    <property type="evidence" value="ECO:0007669"/>
    <property type="project" value="InterPro"/>
</dbReference>
<evidence type="ECO:0000313" key="6">
    <source>
        <dbReference type="Proteomes" id="UP000031433"/>
    </source>
</evidence>
<accession>A0A0C1TXZ6</accession>
<reference evidence="5 6" key="1">
    <citation type="submission" date="2015-01" db="EMBL/GenBank/DDBJ databases">
        <title>Genome sequence of the anaerobic bacterium Geobacter soli GSS01, a dissimilatory Fe(III) reducer from soil.</title>
        <authorList>
            <person name="Yang G."/>
            <person name="Zhou S."/>
        </authorList>
    </citation>
    <scope>NUCLEOTIDE SEQUENCE [LARGE SCALE GENOMIC DNA]</scope>
    <source>
        <strain evidence="5 6">GSS01</strain>
    </source>
</reference>
<dbReference type="GO" id="GO:0016788">
    <property type="term" value="F:hydrolase activity, acting on ester bonds"/>
    <property type="evidence" value="ECO:0007669"/>
    <property type="project" value="InterPro"/>
</dbReference>
<evidence type="ECO:0000256" key="2">
    <source>
        <dbReference type="ARBA" id="ARBA00022723"/>
    </source>
</evidence>
<feature type="binding site" evidence="4">
    <location>
        <position position="6"/>
    </location>
    <ligand>
        <name>a divalent metal cation</name>
        <dbReference type="ChEBI" id="CHEBI:60240"/>
        <label>1</label>
    </ligand>
</feature>
<organism evidence="5 6">
    <name type="scientific">Geobacter soli</name>
    <dbReference type="NCBI Taxonomy" id="1510391"/>
    <lineage>
        <taxon>Bacteria</taxon>
        <taxon>Pseudomonadati</taxon>
        <taxon>Thermodesulfobacteriota</taxon>
        <taxon>Desulfuromonadia</taxon>
        <taxon>Geobacterales</taxon>
        <taxon>Geobacteraceae</taxon>
        <taxon>Geobacter</taxon>
    </lineage>
</organism>
<dbReference type="PANTHER" id="PTHR46124">
    <property type="entry name" value="D-AMINOACYL-TRNA DEACYLASE"/>
    <property type="match status" value="1"/>
</dbReference>
<dbReference type="CDD" id="cd01310">
    <property type="entry name" value="TatD_DNAse"/>
    <property type="match status" value="1"/>
</dbReference>
<evidence type="ECO:0000256" key="1">
    <source>
        <dbReference type="ARBA" id="ARBA00009275"/>
    </source>
</evidence>
<comment type="caution">
    <text evidence="5">The sequence shown here is derived from an EMBL/GenBank/DDBJ whole genome shotgun (WGS) entry which is preliminary data.</text>
</comment>
<dbReference type="GO" id="GO:0046872">
    <property type="term" value="F:metal ion binding"/>
    <property type="evidence" value="ECO:0007669"/>
    <property type="project" value="UniProtKB-KW"/>
</dbReference>
<gene>
    <name evidence="5" type="ORF">SE37_13460</name>
</gene>
<feature type="binding site" evidence="4">
    <location>
        <position position="150"/>
    </location>
    <ligand>
        <name>a divalent metal cation</name>
        <dbReference type="ChEBI" id="CHEBI:60240"/>
        <label>2</label>
    </ligand>
</feature>
<feature type="binding site" evidence="4">
    <location>
        <position position="125"/>
    </location>
    <ligand>
        <name>a divalent metal cation</name>
        <dbReference type="ChEBI" id="CHEBI:60240"/>
        <label>2</label>
    </ligand>
</feature>
<dbReference type="Proteomes" id="UP000031433">
    <property type="component" value="Unassembled WGS sequence"/>
</dbReference>
<keyword evidence="6" id="KW-1185">Reference proteome</keyword>
<sequence>MLTDTHCHLDAPPLRGRLDEVLASARHAGVDRIIVPGVAPEGWDEIALLPHRYSRVSAAFGIHPMYADRADEQTLARLAELARDAVAVGEIGLDYLCAVPRPVQQAAFRAQLRVAVEAGAPVLIHCRRAFTDLLAILREEHISRIGGVMHAFSGSAEIMAECLKLGLHIAVSGVVTRPNAVRPLEIARIIPADRLLLETDAPDMTPSSRHGCPNEPAFLTETAQRVAELRGTTIRELAAQTTRNALWLFRRIDTI</sequence>